<sequence>MHKCKMMDWNDLRYLIAVADHGSLQSAAKALGVNHSTAWRRLQALEKDLGCQLFVVDRQGYFLTDEGNAALEHARKAAENINAIALNTGIKNLEMEGIIRITSIGSYSYEVIPKLCAAFRTHHPKVEFELIDSAEHLSLEKREADIAFRGSPSAPDNLIAKKLFDINWHIFAHPDLVSGPMTLDEIKQQNIIGYRGLSLPIGRWSEKIFKNSRKVIYCNSVMAAAGAANAKLGFAILPEGDQKMVQPYKLKKVFELKEFQSHFWLLSHPQMRNSARVKAFWDFSLDTFKKGCL</sequence>
<keyword evidence="2" id="KW-0805">Transcription regulation</keyword>
<accession>A0ABY4VGI0</accession>
<comment type="similarity">
    <text evidence="1">Belongs to the LysR transcriptional regulatory family.</text>
</comment>
<evidence type="ECO:0000256" key="2">
    <source>
        <dbReference type="ARBA" id="ARBA00023015"/>
    </source>
</evidence>
<dbReference type="Gene3D" id="1.10.10.10">
    <property type="entry name" value="Winged helix-like DNA-binding domain superfamily/Winged helix DNA-binding domain"/>
    <property type="match status" value="1"/>
</dbReference>
<name>A0ABY4VGI0_9GAMM</name>
<dbReference type="PROSITE" id="PS50931">
    <property type="entry name" value="HTH_LYSR"/>
    <property type="match status" value="1"/>
</dbReference>
<dbReference type="Proteomes" id="UP001055658">
    <property type="component" value="Chromosome"/>
</dbReference>
<evidence type="ECO:0000256" key="1">
    <source>
        <dbReference type="ARBA" id="ARBA00009437"/>
    </source>
</evidence>
<dbReference type="PANTHER" id="PTHR30126">
    <property type="entry name" value="HTH-TYPE TRANSCRIPTIONAL REGULATOR"/>
    <property type="match status" value="1"/>
</dbReference>
<feature type="domain" description="HTH lysR-type" evidence="5">
    <location>
        <begin position="7"/>
        <end position="64"/>
    </location>
</feature>
<dbReference type="SUPFAM" id="SSF53850">
    <property type="entry name" value="Periplasmic binding protein-like II"/>
    <property type="match status" value="1"/>
</dbReference>
<dbReference type="InterPro" id="IPR000847">
    <property type="entry name" value="LysR_HTH_N"/>
</dbReference>
<protein>
    <submittedName>
        <fullName evidence="6">LysR family transcriptional regulator</fullName>
    </submittedName>
</protein>
<evidence type="ECO:0000313" key="7">
    <source>
        <dbReference type="Proteomes" id="UP001055658"/>
    </source>
</evidence>
<dbReference type="InterPro" id="IPR005119">
    <property type="entry name" value="LysR_subst-bd"/>
</dbReference>
<dbReference type="InterPro" id="IPR036388">
    <property type="entry name" value="WH-like_DNA-bd_sf"/>
</dbReference>
<keyword evidence="7" id="KW-1185">Reference proteome</keyword>
<organism evidence="6 7">
    <name type="scientific">Microbulbifer variabilis</name>
    <dbReference type="NCBI Taxonomy" id="266805"/>
    <lineage>
        <taxon>Bacteria</taxon>
        <taxon>Pseudomonadati</taxon>
        <taxon>Pseudomonadota</taxon>
        <taxon>Gammaproteobacteria</taxon>
        <taxon>Cellvibrionales</taxon>
        <taxon>Microbulbiferaceae</taxon>
        <taxon>Microbulbifer</taxon>
    </lineage>
</organism>
<proteinExistence type="inferred from homology"/>
<dbReference type="InterPro" id="IPR036390">
    <property type="entry name" value="WH_DNA-bd_sf"/>
</dbReference>
<keyword evidence="3" id="KW-0238">DNA-binding</keyword>
<evidence type="ECO:0000259" key="5">
    <source>
        <dbReference type="PROSITE" id="PS50931"/>
    </source>
</evidence>
<evidence type="ECO:0000256" key="3">
    <source>
        <dbReference type="ARBA" id="ARBA00023125"/>
    </source>
</evidence>
<dbReference type="Pfam" id="PF00126">
    <property type="entry name" value="HTH_1"/>
    <property type="match status" value="1"/>
</dbReference>
<dbReference type="Gene3D" id="3.40.190.290">
    <property type="match status" value="1"/>
</dbReference>
<evidence type="ECO:0000313" key="6">
    <source>
        <dbReference type="EMBL" id="USD21054.1"/>
    </source>
</evidence>
<keyword evidence="4" id="KW-0804">Transcription</keyword>
<dbReference type="RefSeq" id="WP_252083457.1">
    <property type="nucleotide sequence ID" value="NZ_CP092418.1"/>
</dbReference>
<reference evidence="6" key="1">
    <citation type="submission" date="2022-02" db="EMBL/GenBank/DDBJ databases">
        <title>Coral-associated bacteria.</title>
        <authorList>
            <person name="Tang K."/>
            <person name="Wang X."/>
        </authorList>
    </citation>
    <scope>NUCLEOTIDE SEQUENCE</scope>
    <source>
        <strain evidence="6">SCSIO 43006</strain>
    </source>
</reference>
<evidence type="ECO:0000256" key="4">
    <source>
        <dbReference type="ARBA" id="ARBA00023163"/>
    </source>
</evidence>
<dbReference type="Pfam" id="PF03466">
    <property type="entry name" value="LysR_substrate"/>
    <property type="match status" value="1"/>
</dbReference>
<dbReference type="EMBL" id="CP092418">
    <property type="protein sequence ID" value="USD21054.1"/>
    <property type="molecule type" value="Genomic_DNA"/>
</dbReference>
<dbReference type="PANTHER" id="PTHR30126:SF21">
    <property type="entry name" value="TRANSCRIPTIONAL REGULATOR-RELATED"/>
    <property type="match status" value="1"/>
</dbReference>
<gene>
    <name evidence="6" type="ORF">MJO52_18630</name>
</gene>
<dbReference type="SUPFAM" id="SSF46785">
    <property type="entry name" value="Winged helix' DNA-binding domain"/>
    <property type="match status" value="1"/>
</dbReference>